<evidence type="ECO:0000313" key="10">
    <source>
        <dbReference type="EMBL" id="KIL58890.1"/>
    </source>
</evidence>
<dbReference type="Pfam" id="PF00394">
    <property type="entry name" value="Cu-oxidase"/>
    <property type="match status" value="1"/>
</dbReference>
<dbReference type="PROSITE" id="PS00079">
    <property type="entry name" value="MULTICOPPER_OXIDASE1"/>
    <property type="match status" value="1"/>
</dbReference>
<dbReference type="Proteomes" id="UP000054549">
    <property type="component" value="Unassembled WGS sequence"/>
</dbReference>
<reference evidence="10 11" key="1">
    <citation type="submission" date="2014-04" db="EMBL/GenBank/DDBJ databases">
        <title>Evolutionary Origins and Diversification of the Mycorrhizal Mutualists.</title>
        <authorList>
            <consortium name="DOE Joint Genome Institute"/>
            <consortium name="Mycorrhizal Genomics Consortium"/>
            <person name="Kohler A."/>
            <person name="Kuo A."/>
            <person name="Nagy L.G."/>
            <person name="Floudas D."/>
            <person name="Copeland A."/>
            <person name="Barry K.W."/>
            <person name="Cichocki N."/>
            <person name="Veneault-Fourrey C."/>
            <person name="LaButti K."/>
            <person name="Lindquist E.A."/>
            <person name="Lipzen A."/>
            <person name="Lundell T."/>
            <person name="Morin E."/>
            <person name="Murat C."/>
            <person name="Riley R."/>
            <person name="Ohm R."/>
            <person name="Sun H."/>
            <person name="Tunlid A."/>
            <person name="Henrissat B."/>
            <person name="Grigoriev I.V."/>
            <person name="Hibbett D.S."/>
            <person name="Martin F."/>
        </authorList>
    </citation>
    <scope>NUCLEOTIDE SEQUENCE [LARGE SCALE GENOMIC DNA]</scope>
    <source>
        <strain evidence="10 11">Koide BX008</strain>
    </source>
</reference>
<keyword evidence="5" id="KW-1015">Disulfide bond</keyword>
<dbReference type="EMBL" id="KN818327">
    <property type="protein sequence ID" value="KIL58890.1"/>
    <property type="molecule type" value="Genomic_DNA"/>
</dbReference>
<comment type="similarity">
    <text evidence="1">Belongs to the multicopper oxidase family.</text>
</comment>
<evidence type="ECO:0000256" key="1">
    <source>
        <dbReference type="ARBA" id="ARBA00010609"/>
    </source>
</evidence>
<dbReference type="InterPro" id="IPR011707">
    <property type="entry name" value="Cu-oxidase-like_N"/>
</dbReference>
<keyword evidence="7" id="KW-0732">Signal</keyword>
<evidence type="ECO:0000256" key="6">
    <source>
        <dbReference type="ARBA" id="ARBA00023180"/>
    </source>
</evidence>
<dbReference type="PANTHER" id="PTHR11709:SF511">
    <property type="entry name" value="LACCASE"/>
    <property type="match status" value="1"/>
</dbReference>
<keyword evidence="11" id="KW-1185">Reference proteome</keyword>
<dbReference type="InterPro" id="IPR001117">
    <property type="entry name" value="Cu-oxidase_2nd"/>
</dbReference>
<protein>
    <submittedName>
        <fullName evidence="10">Multicopper oxidase</fullName>
    </submittedName>
</protein>
<feature type="domain" description="Plastocyanin-like" evidence="9">
    <location>
        <begin position="51"/>
        <end position="153"/>
    </location>
</feature>
<evidence type="ECO:0000256" key="4">
    <source>
        <dbReference type="ARBA" id="ARBA00023008"/>
    </source>
</evidence>
<feature type="domain" description="Plastocyanin-like" evidence="8">
    <location>
        <begin position="165"/>
        <end position="302"/>
    </location>
</feature>
<dbReference type="FunFam" id="2.60.40.420:FF:000045">
    <property type="entry name" value="Laccase 2"/>
    <property type="match status" value="1"/>
</dbReference>
<dbReference type="InterPro" id="IPR008972">
    <property type="entry name" value="Cupredoxin"/>
</dbReference>
<dbReference type="OrthoDB" id="2121828at2759"/>
<keyword evidence="3" id="KW-0560">Oxidoreductase</keyword>
<gene>
    <name evidence="10" type="ORF">M378DRAFT_170078</name>
</gene>
<keyword evidence="2" id="KW-0479">Metal-binding</keyword>
<dbReference type="InParanoid" id="A0A0C2S7Y9"/>
<dbReference type="Pfam" id="PF07732">
    <property type="entry name" value="Cu-oxidase_3"/>
    <property type="match status" value="1"/>
</dbReference>
<dbReference type="STRING" id="946122.A0A0C2S7Y9"/>
<dbReference type="InterPro" id="IPR033138">
    <property type="entry name" value="Cu_oxidase_CS"/>
</dbReference>
<dbReference type="GO" id="GO:0005507">
    <property type="term" value="F:copper ion binding"/>
    <property type="evidence" value="ECO:0007669"/>
    <property type="project" value="InterPro"/>
</dbReference>
<feature type="signal peptide" evidence="7">
    <location>
        <begin position="1"/>
        <end position="18"/>
    </location>
</feature>
<dbReference type="AlphaFoldDB" id="A0A0C2S7Y9"/>
<accession>A0A0C2S7Y9</accession>
<keyword evidence="6" id="KW-0325">Glycoprotein</keyword>
<evidence type="ECO:0000256" key="5">
    <source>
        <dbReference type="ARBA" id="ARBA00023157"/>
    </source>
</evidence>
<organism evidence="10 11">
    <name type="scientific">Amanita muscaria (strain Koide BX008)</name>
    <dbReference type="NCBI Taxonomy" id="946122"/>
    <lineage>
        <taxon>Eukaryota</taxon>
        <taxon>Fungi</taxon>
        <taxon>Dikarya</taxon>
        <taxon>Basidiomycota</taxon>
        <taxon>Agaricomycotina</taxon>
        <taxon>Agaricomycetes</taxon>
        <taxon>Agaricomycetidae</taxon>
        <taxon>Agaricales</taxon>
        <taxon>Pluteineae</taxon>
        <taxon>Amanitaceae</taxon>
        <taxon>Amanita</taxon>
    </lineage>
</organism>
<evidence type="ECO:0000259" key="9">
    <source>
        <dbReference type="Pfam" id="PF07732"/>
    </source>
</evidence>
<evidence type="ECO:0000256" key="2">
    <source>
        <dbReference type="ARBA" id="ARBA00022723"/>
    </source>
</evidence>
<dbReference type="InterPro" id="IPR045087">
    <property type="entry name" value="Cu-oxidase_fam"/>
</dbReference>
<evidence type="ECO:0000259" key="8">
    <source>
        <dbReference type="Pfam" id="PF00394"/>
    </source>
</evidence>
<dbReference type="Gene3D" id="2.60.40.420">
    <property type="entry name" value="Cupredoxins - blue copper proteins"/>
    <property type="match status" value="3"/>
</dbReference>
<keyword evidence="4" id="KW-0186">Copper</keyword>
<evidence type="ECO:0000256" key="3">
    <source>
        <dbReference type="ARBA" id="ARBA00023002"/>
    </source>
</evidence>
<feature type="chain" id="PRO_5002171777" evidence="7">
    <location>
        <begin position="19"/>
        <end position="422"/>
    </location>
</feature>
<sequence length="422" mass="45627">MRLAHYLVTASICSFAFGATGPSTDLHIVNKIIAPDGFNRSTVLAGATAASASMPGPVIVGRKGDTFRINVIDELQDTSMFTTTSIHWHGIFQKGTNWADGPTGVTQCPIVPGHSFLYQFRVPDQAGTFWYHSHHSTQYCDGLRGPLVVYDPDDPLQYLYDIDDESTIITLADWYHVPSPQEPIPPTFASTLINGLGRYPGGPSTPLSVINVKRNKRYRFRLISISCDPNFTFTIDNHTMTIIEVDGVPSKPLPVDSIQIFAGQRYSFVLTTNQTVGNYWIRAIPGLDPTLNGSAILRYAGAPIADPTTNPTASVNPLLETNLQPLDKPGAPGKPVQGGADVNLNLNIQFNSIVPGRFTVNGVTFNPPNVPVLLQILSGARTAQELLPPGSVYVLPRNKVVEISMNGGVTGSPVSSFSQITN</sequence>
<dbReference type="GO" id="GO:0016491">
    <property type="term" value="F:oxidoreductase activity"/>
    <property type="evidence" value="ECO:0007669"/>
    <property type="project" value="UniProtKB-KW"/>
</dbReference>
<name>A0A0C2S7Y9_AMAMK</name>
<dbReference type="HOGENOM" id="CLU_006504_2_1_1"/>
<evidence type="ECO:0000256" key="7">
    <source>
        <dbReference type="SAM" id="SignalP"/>
    </source>
</evidence>
<evidence type="ECO:0000313" key="11">
    <source>
        <dbReference type="Proteomes" id="UP000054549"/>
    </source>
</evidence>
<proteinExistence type="inferred from homology"/>
<dbReference type="SUPFAM" id="SSF49503">
    <property type="entry name" value="Cupredoxins"/>
    <property type="match status" value="3"/>
</dbReference>
<dbReference type="PANTHER" id="PTHR11709">
    <property type="entry name" value="MULTI-COPPER OXIDASE"/>
    <property type="match status" value="1"/>
</dbReference>